<name>A0A514DC60_9VIRU</name>
<accession>A0A514DC60</accession>
<dbReference type="EMBL" id="MN036073">
    <property type="protein sequence ID" value="QDH91193.1"/>
    <property type="molecule type" value="Genomic_RNA"/>
</dbReference>
<organism evidence="1">
    <name type="scientific">Leviviridae sp</name>
    <dbReference type="NCBI Taxonomy" id="2027243"/>
    <lineage>
        <taxon>Viruses</taxon>
        <taxon>Riboviria</taxon>
        <taxon>Orthornavirae</taxon>
        <taxon>Lenarviricota</taxon>
        <taxon>Leviviricetes</taxon>
        <taxon>Norzivirales</taxon>
        <taxon>Fiersviridae</taxon>
    </lineage>
</organism>
<sequence>MLSDPISYKVAGVATNHPRTAVGTEFNEYSVSDGTSVVRVGSSKTKGRVRKFVSKTATKVAADPISAVNQSVNAVVTVTLSNASFGFTTAELKALVLDAADFLTNTSGANTDKILGGER</sequence>
<proteinExistence type="predicted"/>
<evidence type="ECO:0000313" key="1">
    <source>
        <dbReference type="EMBL" id="QDH91193.1"/>
    </source>
</evidence>
<protein>
    <recommendedName>
        <fullName evidence="2">Coat protein</fullName>
    </recommendedName>
</protein>
<reference evidence="1" key="1">
    <citation type="submission" date="2019-05" db="EMBL/GenBank/DDBJ databases">
        <title>Metatranscriptomic reconstruction reveals RNA viruses with the potential to shape carbon cycling in soil.</title>
        <authorList>
            <person name="Starr E.P."/>
            <person name="Nuccio E."/>
            <person name="Pett-Ridge J."/>
            <person name="Banfield J.F."/>
            <person name="Firestone M.K."/>
        </authorList>
    </citation>
    <scope>NUCLEOTIDE SEQUENCE</scope>
    <source>
        <strain evidence="1">H4_Bulk_46_scaffold_320_e_318_1</strain>
    </source>
</reference>
<evidence type="ECO:0008006" key="2">
    <source>
        <dbReference type="Google" id="ProtNLM"/>
    </source>
</evidence>
<gene>
    <name evidence="1" type="ORF">H4Bulk46320e3181_000002</name>
</gene>